<dbReference type="EMBL" id="GEEE01015325">
    <property type="protein sequence ID" value="JAP47900.1"/>
    <property type="molecule type" value="Transcribed_RNA"/>
</dbReference>
<proteinExistence type="predicted"/>
<feature type="chain" id="PRO_5007050966" evidence="1">
    <location>
        <begin position="28"/>
        <end position="254"/>
    </location>
</feature>
<organism evidence="2">
    <name type="scientific">Schistocephalus solidus</name>
    <name type="common">Tapeworm</name>
    <dbReference type="NCBI Taxonomy" id="70667"/>
    <lineage>
        <taxon>Eukaryota</taxon>
        <taxon>Metazoa</taxon>
        <taxon>Spiralia</taxon>
        <taxon>Lophotrochozoa</taxon>
        <taxon>Platyhelminthes</taxon>
        <taxon>Cestoda</taxon>
        <taxon>Eucestoda</taxon>
        <taxon>Diphyllobothriidea</taxon>
        <taxon>Diphyllobothriidae</taxon>
        <taxon>Schistocephalus</taxon>
    </lineage>
</organism>
<keyword evidence="1" id="KW-0732">Signal</keyword>
<reference evidence="2" key="1">
    <citation type="submission" date="2016-01" db="EMBL/GenBank/DDBJ databases">
        <title>Reference transcriptome for the parasite Schistocephalus solidus: insights into the molecular evolution of parasitism.</title>
        <authorList>
            <person name="Hebert F.O."/>
            <person name="Grambauer S."/>
            <person name="Barber I."/>
            <person name="Landry C.R."/>
            <person name="Aubin-Horth N."/>
        </authorList>
    </citation>
    <scope>NUCLEOTIDE SEQUENCE</scope>
</reference>
<protein>
    <submittedName>
        <fullName evidence="2">Uncharacterized protein</fullName>
    </submittedName>
</protein>
<evidence type="ECO:0000313" key="2">
    <source>
        <dbReference type="EMBL" id="JAP47900.1"/>
    </source>
</evidence>
<accession>A0A0X3P969</accession>
<evidence type="ECO:0000256" key="1">
    <source>
        <dbReference type="SAM" id="SignalP"/>
    </source>
</evidence>
<sequence>MSLSGVNTMRDLLSLLLPLILCSSCLANIQCPQNSNFYVYIDAEGNITDVTTNVAISQGSDEAPCKAPNFCWQLVSRRQYAIIGGRLTGDHAAAIFYPVDRSRQPVALVFKQKAGQGSDPLMPSNVKVLDTIYVSPNEKVNQRLIFDSEIRSIFVAGSMDLKPSPDQQLLLVTAWNTNLKDMLFLTGHMNQTALTVMITKANETIAQVPLVPLPIPPQSPPRYVSWSTDKTNSIKETSHLLQCLNRCKLSHFLG</sequence>
<gene>
    <name evidence="2" type="ORF">TR87288</name>
</gene>
<feature type="signal peptide" evidence="1">
    <location>
        <begin position="1"/>
        <end position="27"/>
    </location>
</feature>
<name>A0A0X3P969_SCHSO</name>
<dbReference type="AlphaFoldDB" id="A0A0X3P969"/>